<name>A0ABW1SDW2_9PROT</name>
<gene>
    <name evidence="1" type="ORF">ACFQDM_17730</name>
</gene>
<accession>A0ABW1SDW2</accession>
<evidence type="ECO:0000313" key="2">
    <source>
        <dbReference type="Proteomes" id="UP001596303"/>
    </source>
</evidence>
<protein>
    <submittedName>
        <fullName evidence="1">Prenyltransferase</fullName>
    </submittedName>
</protein>
<comment type="caution">
    <text evidence="1">The sequence shown here is derived from an EMBL/GenBank/DDBJ whole genome shotgun (WGS) entry which is preliminary data.</text>
</comment>
<dbReference type="RefSeq" id="WP_377381548.1">
    <property type="nucleotide sequence ID" value="NZ_JBHSSW010000066.1"/>
</dbReference>
<dbReference type="InterPro" id="IPR008928">
    <property type="entry name" value="6-hairpin_glycosidase_sf"/>
</dbReference>
<reference evidence="2" key="1">
    <citation type="journal article" date="2019" name="Int. J. Syst. Evol. Microbiol.">
        <title>The Global Catalogue of Microorganisms (GCM) 10K type strain sequencing project: providing services to taxonomists for standard genome sequencing and annotation.</title>
        <authorList>
            <consortium name="The Broad Institute Genomics Platform"/>
            <consortium name="The Broad Institute Genome Sequencing Center for Infectious Disease"/>
            <person name="Wu L."/>
            <person name="Ma J."/>
        </authorList>
    </citation>
    <scope>NUCLEOTIDE SEQUENCE [LARGE SCALE GENOMIC DNA]</scope>
    <source>
        <strain evidence="2">CGMCC-1.15741</strain>
    </source>
</reference>
<dbReference type="EMBL" id="JBHSSW010000066">
    <property type="protein sequence ID" value="MFC6199917.1"/>
    <property type="molecule type" value="Genomic_DNA"/>
</dbReference>
<proteinExistence type="predicted"/>
<dbReference type="InterPro" id="IPR012341">
    <property type="entry name" value="6hp_glycosidase-like_sf"/>
</dbReference>
<evidence type="ECO:0000313" key="1">
    <source>
        <dbReference type="EMBL" id="MFC6199917.1"/>
    </source>
</evidence>
<dbReference type="Gene3D" id="1.50.10.10">
    <property type="match status" value="1"/>
</dbReference>
<keyword evidence="2" id="KW-1185">Reference proteome</keyword>
<dbReference type="Proteomes" id="UP001596303">
    <property type="component" value="Unassembled WGS sequence"/>
</dbReference>
<organism evidence="1 2">
    <name type="scientific">Ponticaulis profundi</name>
    <dbReference type="NCBI Taxonomy" id="2665222"/>
    <lineage>
        <taxon>Bacteria</taxon>
        <taxon>Pseudomonadati</taxon>
        <taxon>Pseudomonadota</taxon>
        <taxon>Alphaproteobacteria</taxon>
        <taxon>Hyphomonadales</taxon>
        <taxon>Hyphomonadaceae</taxon>
        <taxon>Ponticaulis</taxon>
    </lineage>
</organism>
<dbReference type="SUPFAM" id="SSF48208">
    <property type="entry name" value="Six-hairpin glycosidases"/>
    <property type="match status" value="1"/>
</dbReference>
<sequence length="355" mass="40147">MTTIQLKRKPVHLDRRLQTPTQLLLEIQTEDGAIGWFSDGIWDAWNHTEGAMALEVMGEHEAADRAFSYLQKTQLSDGAWEGDYGNTVPMADLYHMSRESNGTFRDTNFTAYCAVGLWHRYVSRSDAADLRTFWPMVRAAFEFVLSLQSEHGDIAWSTEAKSMGPDDSLRAGNGSIRKSLECAIKIANVLGETKELQAYRRALSMLDEALTNKPERFDRNGEDRMKYAMDWYYPAMGGAVKGHDANMLLRRHWNDFVVPDLGCHCVLTEPWVTIAETAELAITLIGLGGRDIAAELIELQFNHRDEDGAFWMGYQYAEKLYWPLEKPSWTQAAMILAVDALRRGSATERVLASHA</sequence>